<sequence length="636" mass="71715">MAETKTERKVTVILATDVVGYSTKMEENEDQTLKNLKACRSIIDGLVEEYHGRIFNTAGDSVLAEFQSAVEAVICASEFQKTIKERNNSVPEEEQMEFRIGINMGDVVIEGDNLYGDGVNVAARLEALAQSGGICLSKNVHEIVNKKTDFQFHDLGEQKVKNTVLHAVDVSIEGVSKRKPPQPHKQSSSTKLALLAAALVLMVAGAGIYALIPKFDEEKRVLFGDLSVVVLPLKNVSEDEKDAAFVNGLSNSIRTLVAKTKRFSVISQTTSSAYKNSQKPLKEIAEELNVDYLIEGGFQRLGEDISINVVMVEAKTGKMVWDQTYNEKFVKSLRLQQEIALNVVSHLTNKYGGFWATLVEQEIPDIGFGQSENMDAHQLILMGWREFYTSFANDTVNRLLRAVDLGKQSLEMEEATETYGLLAYSYGRLAGITKERKYFEEALAIAEKGLNFDPSADLIYRAMGYAEFDLRPLFEKVDPDLQTILGLYDKSIQYNPSDSNSYTWKALIYAKFGQGEKAVKSAKRALELSPKMQGWECWPYAFTYFVVRDFKNMLIFSKKGRNCEEFAAIAAYELGQKEASLQLFSEHVKGYKKQYKEDYTFDVLKNRKHFLVEKENAEFLRRLKVIYDAWALAPQS</sequence>
<proteinExistence type="predicted"/>
<keyword evidence="1" id="KW-1133">Transmembrane helix</keyword>
<dbReference type="Gene3D" id="3.30.70.1230">
    <property type="entry name" value="Nucleotide cyclase"/>
    <property type="match status" value="1"/>
</dbReference>
<reference evidence="3" key="1">
    <citation type="submission" date="2018-05" db="EMBL/GenBank/DDBJ databases">
        <authorList>
            <person name="Lanie J.A."/>
            <person name="Ng W.-L."/>
            <person name="Kazmierczak K.M."/>
            <person name="Andrzejewski T.M."/>
            <person name="Davidsen T.M."/>
            <person name="Wayne K.J."/>
            <person name="Tettelin H."/>
            <person name="Glass J.I."/>
            <person name="Rusch D."/>
            <person name="Podicherti R."/>
            <person name="Tsui H.-C.T."/>
            <person name="Winkler M.E."/>
        </authorList>
    </citation>
    <scope>NUCLEOTIDE SEQUENCE</scope>
</reference>
<gene>
    <name evidence="3" type="ORF">METZ01_LOCUS118976</name>
</gene>
<dbReference type="GO" id="GO:0035556">
    <property type="term" value="P:intracellular signal transduction"/>
    <property type="evidence" value="ECO:0007669"/>
    <property type="project" value="InterPro"/>
</dbReference>
<dbReference type="InterPro" id="IPR050697">
    <property type="entry name" value="Adenylyl/Guanylyl_Cyclase_3/4"/>
</dbReference>
<dbReference type="InterPro" id="IPR001054">
    <property type="entry name" value="A/G_cyclase"/>
</dbReference>
<dbReference type="PROSITE" id="PS50125">
    <property type="entry name" value="GUANYLATE_CYCLASE_2"/>
    <property type="match status" value="1"/>
</dbReference>
<protein>
    <recommendedName>
        <fullName evidence="2">Guanylate cyclase domain-containing protein</fullName>
    </recommendedName>
</protein>
<dbReference type="InterPro" id="IPR029787">
    <property type="entry name" value="Nucleotide_cyclase"/>
</dbReference>
<dbReference type="AlphaFoldDB" id="A0A381XNR0"/>
<dbReference type="PROSITE" id="PS50005">
    <property type="entry name" value="TPR"/>
    <property type="match status" value="1"/>
</dbReference>
<evidence type="ECO:0000259" key="2">
    <source>
        <dbReference type="PROSITE" id="PS50125"/>
    </source>
</evidence>
<dbReference type="PANTHER" id="PTHR43081:SF19">
    <property type="entry name" value="PH-SENSITIVE ADENYLATE CYCLASE RV1264"/>
    <property type="match status" value="1"/>
</dbReference>
<accession>A0A381XNR0</accession>
<dbReference type="SUPFAM" id="SSF48452">
    <property type="entry name" value="TPR-like"/>
    <property type="match status" value="1"/>
</dbReference>
<organism evidence="3">
    <name type="scientific">marine metagenome</name>
    <dbReference type="NCBI Taxonomy" id="408172"/>
    <lineage>
        <taxon>unclassified sequences</taxon>
        <taxon>metagenomes</taxon>
        <taxon>ecological metagenomes</taxon>
    </lineage>
</organism>
<name>A0A381XNR0_9ZZZZ</name>
<dbReference type="SUPFAM" id="SSF55073">
    <property type="entry name" value="Nucleotide cyclase"/>
    <property type="match status" value="1"/>
</dbReference>
<evidence type="ECO:0000313" key="3">
    <source>
        <dbReference type="EMBL" id="SVA66122.1"/>
    </source>
</evidence>
<dbReference type="SMART" id="SM00044">
    <property type="entry name" value="CYCc"/>
    <property type="match status" value="1"/>
</dbReference>
<dbReference type="InterPro" id="IPR019734">
    <property type="entry name" value="TPR_rpt"/>
</dbReference>
<dbReference type="InterPro" id="IPR011990">
    <property type="entry name" value="TPR-like_helical_dom_sf"/>
</dbReference>
<dbReference type="Gene3D" id="1.25.40.10">
    <property type="entry name" value="Tetratricopeptide repeat domain"/>
    <property type="match status" value="1"/>
</dbReference>
<dbReference type="Gene3D" id="3.40.50.10070">
    <property type="entry name" value="TolB, N-terminal domain"/>
    <property type="match status" value="1"/>
</dbReference>
<dbReference type="EMBL" id="UINC01015758">
    <property type="protein sequence ID" value="SVA66122.1"/>
    <property type="molecule type" value="Genomic_DNA"/>
</dbReference>
<dbReference type="Pfam" id="PF00211">
    <property type="entry name" value="Guanylate_cyc"/>
    <property type="match status" value="1"/>
</dbReference>
<dbReference type="GO" id="GO:0006171">
    <property type="term" value="P:cAMP biosynthetic process"/>
    <property type="evidence" value="ECO:0007669"/>
    <property type="project" value="TreeGrafter"/>
</dbReference>
<keyword evidence="1" id="KW-0812">Transmembrane</keyword>
<feature type="domain" description="Guanylate cyclase" evidence="2">
    <location>
        <begin position="12"/>
        <end position="126"/>
    </location>
</feature>
<feature type="transmembrane region" description="Helical" evidence="1">
    <location>
        <begin position="192"/>
        <end position="212"/>
    </location>
</feature>
<dbReference type="CDD" id="cd07302">
    <property type="entry name" value="CHD"/>
    <property type="match status" value="1"/>
</dbReference>
<evidence type="ECO:0000256" key="1">
    <source>
        <dbReference type="SAM" id="Phobius"/>
    </source>
</evidence>
<dbReference type="PANTHER" id="PTHR43081">
    <property type="entry name" value="ADENYLATE CYCLASE, TERMINAL-DIFFERENTIATION SPECIFIC-RELATED"/>
    <property type="match status" value="1"/>
</dbReference>
<keyword evidence="1" id="KW-0472">Membrane</keyword>